<feature type="domain" description="Secretion system C-terminal sorting" evidence="4">
    <location>
        <begin position="193"/>
        <end position="257"/>
    </location>
</feature>
<dbReference type="Proteomes" id="UP000249248">
    <property type="component" value="Unassembled WGS sequence"/>
</dbReference>
<evidence type="ECO:0000256" key="2">
    <source>
        <dbReference type="SAM" id="SignalP"/>
    </source>
</evidence>
<dbReference type="Gene3D" id="2.60.120.200">
    <property type="match status" value="1"/>
</dbReference>
<evidence type="ECO:0008006" key="7">
    <source>
        <dbReference type="Google" id="ProtNLM"/>
    </source>
</evidence>
<name>A0A2W1N0R6_9FLAO</name>
<protein>
    <recommendedName>
        <fullName evidence="7">Secretion system C-terminal sorting domain-containing protein</fullName>
    </recommendedName>
</protein>
<feature type="chain" id="PRO_5016176372" description="Secretion system C-terminal sorting domain-containing protein" evidence="2">
    <location>
        <begin position="20"/>
        <end position="264"/>
    </location>
</feature>
<dbReference type="InterPro" id="IPR026444">
    <property type="entry name" value="Secre_tail"/>
</dbReference>
<feature type="domain" description="Cleaved adhesin" evidence="3">
    <location>
        <begin position="20"/>
        <end position="174"/>
    </location>
</feature>
<keyword evidence="1 2" id="KW-0732">Signal</keyword>
<dbReference type="NCBIfam" id="TIGR04183">
    <property type="entry name" value="Por_Secre_tail"/>
    <property type="match status" value="1"/>
</dbReference>
<evidence type="ECO:0000313" key="5">
    <source>
        <dbReference type="EMBL" id="PZE18179.1"/>
    </source>
</evidence>
<dbReference type="EMBL" id="QKSB01000002">
    <property type="protein sequence ID" value="PZE18179.1"/>
    <property type="molecule type" value="Genomic_DNA"/>
</dbReference>
<evidence type="ECO:0000259" key="3">
    <source>
        <dbReference type="Pfam" id="PF07675"/>
    </source>
</evidence>
<dbReference type="AlphaFoldDB" id="A0A2W1N0R6"/>
<dbReference type="Pfam" id="PF18962">
    <property type="entry name" value="Por_Secre_tail"/>
    <property type="match status" value="1"/>
</dbReference>
<keyword evidence="6" id="KW-1185">Reference proteome</keyword>
<feature type="signal peptide" evidence="2">
    <location>
        <begin position="1"/>
        <end position="19"/>
    </location>
</feature>
<dbReference type="OrthoDB" id="951108at2"/>
<dbReference type="Pfam" id="PF07675">
    <property type="entry name" value="Cleaved_Adhesin"/>
    <property type="match status" value="1"/>
</dbReference>
<accession>A0A2W1N0R6</accession>
<evidence type="ECO:0000256" key="1">
    <source>
        <dbReference type="ARBA" id="ARBA00022729"/>
    </source>
</evidence>
<organism evidence="5 6">
    <name type="scientific">Putridiphycobacter roseus</name>
    <dbReference type="NCBI Taxonomy" id="2219161"/>
    <lineage>
        <taxon>Bacteria</taxon>
        <taxon>Pseudomonadati</taxon>
        <taxon>Bacteroidota</taxon>
        <taxon>Flavobacteriia</taxon>
        <taxon>Flavobacteriales</taxon>
        <taxon>Crocinitomicaceae</taxon>
        <taxon>Putridiphycobacter</taxon>
    </lineage>
</organism>
<comment type="caution">
    <text evidence="5">The sequence shown here is derived from an EMBL/GenBank/DDBJ whole genome shotgun (WGS) entry which is preliminary data.</text>
</comment>
<dbReference type="InterPro" id="IPR011628">
    <property type="entry name" value="Cleaved_adhesin"/>
</dbReference>
<dbReference type="RefSeq" id="WP_111062332.1">
    <property type="nucleotide sequence ID" value="NZ_JBHUCU010000002.1"/>
</dbReference>
<gene>
    <name evidence="5" type="ORF">DNU06_06080</name>
</gene>
<proteinExistence type="predicted"/>
<reference evidence="5 6" key="1">
    <citation type="submission" date="2018-06" db="EMBL/GenBank/DDBJ databases">
        <title>The draft genome sequence of Crocinitomix sp. SM1701.</title>
        <authorList>
            <person name="Zhang X."/>
        </authorList>
    </citation>
    <scope>NUCLEOTIDE SEQUENCE [LARGE SCALE GENOMIC DNA]</scope>
    <source>
        <strain evidence="5 6">SM1701</strain>
    </source>
</reference>
<evidence type="ECO:0000259" key="4">
    <source>
        <dbReference type="Pfam" id="PF18962"/>
    </source>
</evidence>
<evidence type="ECO:0000313" key="6">
    <source>
        <dbReference type="Proteomes" id="UP000249248"/>
    </source>
</evidence>
<sequence length="264" mass="28215">MKKILLFALAFATINTATAQIYEASDSTAFSAWTAYDLDGDGFVFEPFGDVNGMSAVSYSYDNASFAALNPDNLYVSPAIDLSSGSNLMLNYQVSAIDQAWLVEKYAIYVVNNPAALAAGNFPTEVTGESSLTTGIVTRNIDISAEADGQATVYIVIRHYDCSDNFGIGFNNLTITGDFASVEDNKVAISSAYPNPTVDVLNINVTEEVASLKVLNLEGKVVINNNSVNASVINLDVNALAPGMYVYEVTTKDGAVARETFVKK</sequence>